<name>A0A2X0S912_BROTH</name>
<evidence type="ECO:0000313" key="2">
    <source>
        <dbReference type="EMBL" id="SPP28441.1"/>
    </source>
</evidence>
<accession>A0A2X0S912</accession>
<feature type="domain" description="HNH nuclease" evidence="1">
    <location>
        <begin position="124"/>
        <end position="168"/>
    </location>
</feature>
<organism evidence="2 3">
    <name type="scientific">Brochothrix thermosphacta</name>
    <name type="common">Microbacterium thermosphactum</name>
    <dbReference type="NCBI Taxonomy" id="2756"/>
    <lineage>
        <taxon>Bacteria</taxon>
        <taxon>Bacillati</taxon>
        <taxon>Bacillota</taxon>
        <taxon>Bacilli</taxon>
        <taxon>Bacillales</taxon>
        <taxon>Listeriaceae</taxon>
        <taxon>Brochothrix</taxon>
    </lineage>
</organism>
<reference evidence="3" key="1">
    <citation type="submission" date="2018-04" db="EMBL/GenBank/DDBJ databases">
        <authorList>
            <person name="Illikoud N."/>
        </authorList>
    </citation>
    <scope>NUCLEOTIDE SEQUENCE [LARGE SCALE GENOMIC DNA]</scope>
</reference>
<dbReference type="InterPro" id="IPR044925">
    <property type="entry name" value="His-Me_finger_sf"/>
</dbReference>
<dbReference type="SUPFAM" id="SSF54060">
    <property type="entry name" value="His-Me finger endonucleases"/>
    <property type="match status" value="1"/>
</dbReference>
<protein>
    <recommendedName>
        <fullName evidence="1">HNH nuclease domain-containing protein</fullName>
    </recommendedName>
</protein>
<evidence type="ECO:0000313" key="3">
    <source>
        <dbReference type="Proteomes" id="UP000270190"/>
    </source>
</evidence>
<dbReference type="InterPro" id="IPR003615">
    <property type="entry name" value="HNH_nuc"/>
</dbReference>
<dbReference type="EMBL" id="OUNC01000013">
    <property type="protein sequence ID" value="SPP28441.1"/>
    <property type="molecule type" value="Genomic_DNA"/>
</dbReference>
<evidence type="ECO:0000259" key="1">
    <source>
        <dbReference type="Pfam" id="PF13392"/>
    </source>
</evidence>
<dbReference type="Proteomes" id="UP000270190">
    <property type="component" value="Unassembled WGS sequence"/>
</dbReference>
<dbReference type="Gene3D" id="3.90.75.20">
    <property type="match status" value="1"/>
</dbReference>
<dbReference type="Pfam" id="PF13392">
    <property type="entry name" value="HNH_3"/>
    <property type="match status" value="1"/>
</dbReference>
<proteinExistence type="predicted"/>
<dbReference type="RefSeq" id="WP_120487793.1">
    <property type="nucleotide sequence ID" value="NZ_OUNC01000013.1"/>
</dbReference>
<dbReference type="AlphaFoldDB" id="A0A2X0S912"/>
<sequence length="200" mass="23374">MPQNKRFTVDEIDFIKNNYSLMSVEALARQLDRTPKGVRGKIERLGLKLSEIPRNIPYSWSTEDLQILKNNYTLPDYKINELLPKFSLAQITRKRLELGLRKHTYEPYIQSSYYQTFRDGKRVWIHKEVAEQKIGRKLSECEVVHHVNGVKLDNNPNNLFVCSDKQHHGLVHNSLAQTAFELVKQGVIKFNHSTGKYYSE</sequence>
<gene>
    <name evidence="2" type="ORF">BTBSAS_200028</name>
</gene>